<name>A0A0S2DGP7_LYSEN</name>
<dbReference type="SUPFAM" id="SSF53335">
    <property type="entry name" value="S-adenosyl-L-methionine-dependent methyltransferases"/>
    <property type="match status" value="1"/>
</dbReference>
<dbReference type="GO" id="GO:0032259">
    <property type="term" value="P:methylation"/>
    <property type="evidence" value="ECO:0007669"/>
    <property type="project" value="UniProtKB-KW"/>
</dbReference>
<sequence length="289" mass="31325">MDRVSTSMLLAAAAVRQARSDSDPAVARNAALARACLQGCGRPGARLLCAVDHALGRVLLAALETLYLPGIGAHYAWRKRRIRRWALQACGDGARQLLVLGAGFDGLSLFLLERIPGLRAFEIERESTVAIKREALCWLGVREPRLSLIAADLSVVAIEALLPGIPRFDPRQPTLVVAEGVLMYLEPPELQRLLRGLARTLPGAGLIATAMAPAAAGTPGFARQRPWVRRWLKRAGEPFRWAQTRDALAATLAAASVRLERIADPDEAADPDPCPGEWLFAGEFARPPR</sequence>
<organism evidence="3 4">
    <name type="scientific">Lysobacter enzymogenes</name>
    <dbReference type="NCBI Taxonomy" id="69"/>
    <lineage>
        <taxon>Bacteria</taxon>
        <taxon>Pseudomonadati</taxon>
        <taxon>Pseudomonadota</taxon>
        <taxon>Gammaproteobacteria</taxon>
        <taxon>Lysobacterales</taxon>
        <taxon>Lysobacteraceae</taxon>
        <taxon>Lysobacter</taxon>
    </lineage>
</organism>
<dbReference type="PATRIC" id="fig|69.6.peg.2443"/>
<dbReference type="AlphaFoldDB" id="A0A0S2DGP7"/>
<reference evidence="3 4" key="1">
    <citation type="submission" date="2015-11" db="EMBL/GenBank/DDBJ databases">
        <title>Genome sequences of Lysobacter enzymogenes strain C3 and Lysobacter antibioticus ATCC 29479.</title>
        <authorList>
            <person name="Kobayashi D.Y."/>
        </authorList>
    </citation>
    <scope>NUCLEOTIDE SEQUENCE [LARGE SCALE GENOMIC DNA]</scope>
    <source>
        <strain evidence="3 4">C3</strain>
    </source>
</reference>
<dbReference type="OrthoDB" id="6028429at2"/>
<dbReference type="Proteomes" id="UP000061569">
    <property type="component" value="Chromosome"/>
</dbReference>
<dbReference type="KEGG" id="lez:GLE_2481"/>
<dbReference type="EMBL" id="CP013140">
    <property type="protein sequence ID" value="ALN57830.1"/>
    <property type="molecule type" value="Genomic_DNA"/>
</dbReference>
<evidence type="ECO:0000313" key="3">
    <source>
        <dbReference type="EMBL" id="ALN57830.1"/>
    </source>
</evidence>
<protein>
    <recommendedName>
        <fullName evidence="5">S-adenosyl-L-methionine-dependent methyltransferase</fullName>
    </recommendedName>
</protein>
<dbReference type="Gene3D" id="3.40.50.150">
    <property type="entry name" value="Vaccinia Virus protein VP39"/>
    <property type="match status" value="1"/>
</dbReference>
<dbReference type="PANTHER" id="PTHR43619">
    <property type="entry name" value="S-ADENOSYL-L-METHIONINE-DEPENDENT METHYLTRANSFERASE YKTD-RELATED"/>
    <property type="match status" value="1"/>
</dbReference>
<gene>
    <name evidence="3" type="ORF">GLE_2481</name>
</gene>
<dbReference type="Pfam" id="PF04072">
    <property type="entry name" value="LCM"/>
    <property type="match status" value="1"/>
</dbReference>
<dbReference type="InterPro" id="IPR029063">
    <property type="entry name" value="SAM-dependent_MTases_sf"/>
</dbReference>
<keyword evidence="2" id="KW-0808">Transferase</keyword>
<proteinExistence type="predicted"/>
<keyword evidence="1" id="KW-0489">Methyltransferase</keyword>
<evidence type="ECO:0008006" key="5">
    <source>
        <dbReference type="Google" id="ProtNLM"/>
    </source>
</evidence>
<evidence type="ECO:0000256" key="2">
    <source>
        <dbReference type="ARBA" id="ARBA00022679"/>
    </source>
</evidence>
<dbReference type="GO" id="GO:0008168">
    <property type="term" value="F:methyltransferase activity"/>
    <property type="evidence" value="ECO:0007669"/>
    <property type="project" value="UniProtKB-KW"/>
</dbReference>
<evidence type="ECO:0000313" key="4">
    <source>
        <dbReference type="Proteomes" id="UP000061569"/>
    </source>
</evidence>
<dbReference type="STRING" id="69.GLE_2481"/>
<dbReference type="PANTHER" id="PTHR43619:SF2">
    <property type="entry name" value="S-ADENOSYL-L-METHIONINE-DEPENDENT METHYLTRANSFERASES SUPERFAMILY PROTEIN"/>
    <property type="match status" value="1"/>
</dbReference>
<dbReference type="InterPro" id="IPR007213">
    <property type="entry name" value="Ppm1/Ppm2/Tcmp"/>
</dbReference>
<accession>A0A0S2DGP7</accession>
<evidence type="ECO:0000256" key="1">
    <source>
        <dbReference type="ARBA" id="ARBA00022603"/>
    </source>
</evidence>